<protein>
    <recommendedName>
        <fullName evidence="11">C2H2-type domain-containing protein</fullName>
    </recommendedName>
</protein>
<dbReference type="Pfam" id="PF00096">
    <property type="entry name" value="zf-C2H2"/>
    <property type="match status" value="2"/>
</dbReference>
<name>A0A163J9G5_ABSGL</name>
<evidence type="ECO:0000256" key="6">
    <source>
        <dbReference type="ARBA" id="ARBA00023015"/>
    </source>
</evidence>
<dbReference type="PANTHER" id="PTHR47428">
    <property type="entry name" value="REGULATORY PROTEIN MIG1-RELATED"/>
    <property type="match status" value="1"/>
</dbReference>
<gene>
    <name evidence="12" type="primary">ABSGL_03409.1 scaffold 4609</name>
</gene>
<evidence type="ECO:0000256" key="5">
    <source>
        <dbReference type="ARBA" id="ARBA00022833"/>
    </source>
</evidence>
<dbReference type="GO" id="GO:0005634">
    <property type="term" value="C:nucleus"/>
    <property type="evidence" value="ECO:0007669"/>
    <property type="project" value="UniProtKB-SubCell"/>
</dbReference>
<dbReference type="GO" id="GO:0000981">
    <property type="term" value="F:DNA-binding transcription factor activity, RNA polymerase II-specific"/>
    <property type="evidence" value="ECO:0007669"/>
    <property type="project" value="UniProtKB-ARBA"/>
</dbReference>
<evidence type="ECO:0000313" key="12">
    <source>
        <dbReference type="EMBL" id="SAL97882.1"/>
    </source>
</evidence>
<dbReference type="FunFam" id="3.30.160.60:FF:000072">
    <property type="entry name" value="zinc finger protein 143 isoform X1"/>
    <property type="match status" value="1"/>
</dbReference>
<keyword evidence="3" id="KW-0677">Repeat</keyword>
<dbReference type="GO" id="GO:0008270">
    <property type="term" value="F:zinc ion binding"/>
    <property type="evidence" value="ECO:0007669"/>
    <property type="project" value="UniProtKB-KW"/>
</dbReference>
<dbReference type="AlphaFoldDB" id="A0A163J9G5"/>
<evidence type="ECO:0000256" key="1">
    <source>
        <dbReference type="ARBA" id="ARBA00004123"/>
    </source>
</evidence>
<dbReference type="STRING" id="4829.A0A163J9G5"/>
<dbReference type="Proteomes" id="UP000078561">
    <property type="component" value="Unassembled WGS sequence"/>
</dbReference>
<dbReference type="FunFam" id="3.30.160.60:FF:000018">
    <property type="entry name" value="Krueppel-like factor 15"/>
    <property type="match status" value="1"/>
</dbReference>
<dbReference type="OMA" id="PMASCAC"/>
<dbReference type="Gene3D" id="3.30.160.60">
    <property type="entry name" value="Classic Zinc Finger"/>
    <property type="match status" value="2"/>
</dbReference>
<reference evidence="12" key="1">
    <citation type="submission" date="2016-04" db="EMBL/GenBank/DDBJ databases">
        <authorList>
            <person name="Evans L.H."/>
            <person name="Alamgir A."/>
            <person name="Owens N."/>
            <person name="Weber N.D."/>
            <person name="Virtaneva K."/>
            <person name="Barbian K."/>
            <person name="Babar A."/>
            <person name="Rosenke K."/>
        </authorList>
    </citation>
    <scope>NUCLEOTIDE SEQUENCE [LARGE SCALE GENOMIC DNA]</scope>
    <source>
        <strain evidence="12">CBS 101.48</strain>
    </source>
</reference>
<keyword evidence="4 9" id="KW-0863">Zinc-finger</keyword>
<dbReference type="EMBL" id="LT552047">
    <property type="protein sequence ID" value="SAL97882.1"/>
    <property type="molecule type" value="Genomic_DNA"/>
</dbReference>
<dbReference type="InParanoid" id="A0A163J9G5"/>
<keyword evidence="6" id="KW-0805">Transcription regulation</keyword>
<dbReference type="GO" id="GO:0000433">
    <property type="term" value="P:carbon catabolite repression of transcription from RNA polymerase II promoter by glucose"/>
    <property type="evidence" value="ECO:0007669"/>
    <property type="project" value="TreeGrafter"/>
</dbReference>
<dbReference type="PROSITE" id="PS00028">
    <property type="entry name" value="ZINC_FINGER_C2H2_1"/>
    <property type="match status" value="2"/>
</dbReference>
<evidence type="ECO:0000256" key="4">
    <source>
        <dbReference type="ARBA" id="ARBA00022771"/>
    </source>
</evidence>
<evidence type="ECO:0000313" key="13">
    <source>
        <dbReference type="Proteomes" id="UP000078561"/>
    </source>
</evidence>
<dbReference type="InterPro" id="IPR013087">
    <property type="entry name" value="Znf_C2H2_type"/>
</dbReference>
<organism evidence="12">
    <name type="scientific">Absidia glauca</name>
    <name type="common">Pin mould</name>
    <dbReference type="NCBI Taxonomy" id="4829"/>
    <lineage>
        <taxon>Eukaryota</taxon>
        <taxon>Fungi</taxon>
        <taxon>Fungi incertae sedis</taxon>
        <taxon>Mucoromycota</taxon>
        <taxon>Mucoromycotina</taxon>
        <taxon>Mucoromycetes</taxon>
        <taxon>Mucorales</taxon>
        <taxon>Cunninghamellaceae</taxon>
        <taxon>Absidia</taxon>
    </lineage>
</organism>
<evidence type="ECO:0000256" key="8">
    <source>
        <dbReference type="ARBA" id="ARBA00023242"/>
    </source>
</evidence>
<evidence type="ECO:0000256" key="9">
    <source>
        <dbReference type="PROSITE-ProRule" id="PRU00042"/>
    </source>
</evidence>
<dbReference type="InterPro" id="IPR051007">
    <property type="entry name" value="creA/MIG_C2H2-ZnF"/>
</dbReference>
<evidence type="ECO:0000256" key="7">
    <source>
        <dbReference type="ARBA" id="ARBA00023163"/>
    </source>
</evidence>
<keyword evidence="7" id="KW-0804">Transcription</keyword>
<keyword evidence="13" id="KW-1185">Reference proteome</keyword>
<dbReference type="InterPro" id="IPR036236">
    <property type="entry name" value="Znf_C2H2_sf"/>
</dbReference>
<feature type="domain" description="C2H2-type" evidence="11">
    <location>
        <begin position="44"/>
        <end position="73"/>
    </location>
</feature>
<proteinExistence type="predicted"/>
<keyword evidence="8" id="KW-0539">Nucleus</keyword>
<evidence type="ECO:0000256" key="2">
    <source>
        <dbReference type="ARBA" id="ARBA00022723"/>
    </source>
</evidence>
<dbReference type="PROSITE" id="PS50157">
    <property type="entry name" value="ZINC_FINGER_C2H2_2"/>
    <property type="match status" value="2"/>
</dbReference>
<dbReference type="GO" id="GO:0005737">
    <property type="term" value="C:cytoplasm"/>
    <property type="evidence" value="ECO:0007669"/>
    <property type="project" value="TreeGrafter"/>
</dbReference>
<feature type="compositionally biased region" description="Pro residues" evidence="10">
    <location>
        <begin position="98"/>
        <end position="107"/>
    </location>
</feature>
<keyword evidence="2" id="KW-0479">Metal-binding</keyword>
<evidence type="ECO:0000256" key="3">
    <source>
        <dbReference type="ARBA" id="ARBA00022737"/>
    </source>
</evidence>
<dbReference type="SMART" id="SM00355">
    <property type="entry name" value="ZnF_C2H2"/>
    <property type="match status" value="2"/>
</dbReference>
<feature type="domain" description="C2H2-type" evidence="11">
    <location>
        <begin position="16"/>
        <end position="43"/>
    </location>
</feature>
<dbReference type="GO" id="GO:0000978">
    <property type="term" value="F:RNA polymerase II cis-regulatory region sequence-specific DNA binding"/>
    <property type="evidence" value="ECO:0007669"/>
    <property type="project" value="TreeGrafter"/>
</dbReference>
<dbReference type="SUPFAM" id="SSF57667">
    <property type="entry name" value="beta-beta-alpha zinc fingers"/>
    <property type="match status" value="1"/>
</dbReference>
<dbReference type="OrthoDB" id="654211at2759"/>
<keyword evidence="5" id="KW-0862">Zinc</keyword>
<feature type="region of interest" description="Disordered" evidence="10">
    <location>
        <begin position="59"/>
        <end position="128"/>
    </location>
</feature>
<comment type="subcellular location">
    <subcellularLocation>
        <location evidence="1">Nucleus</location>
    </subcellularLocation>
</comment>
<evidence type="ECO:0000256" key="10">
    <source>
        <dbReference type="SAM" id="MobiDB-lite"/>
    </source>
</evidence>
<sequence>MNRKSSTATPSVQRRYKCTMCSKAFFRLEHRTRHIRTHTGEKPHPCVYPGCGKRFSRSDELTRHSRTHTTSPPCVSSSSLSRRYGRREMIYRKLPPRSLSPPPPPPPRADRYTLPSSPPLSIEQDRLFSIQRPIPTYADFEKRYDDTKPLRPMECGTKYPHHHHHYALTAGSSTPLASSPSSSSTTSCSSSSSSSTRNLGTSPTTPTMPYPSNSPYLSPTKDLQRPTLPSIYSLLLY</sequence>
<feature type="region of interest" description="Disordered" evidence="10">
    <location>
        <begin position="170"/>
        <end position="223"/>
    </location>
</feature>
<evidence type="ECO:0000259" key="11">
    <source>
        <dbReference type="PROSITE" id="PS50157"/>
    </source>
</evidence>
<accession>A0A163J9G5</accession>
<feature type="compositionally biased region" description="Low complexity" evidence="10">
    <location>
        <begin position="170"/>
        <end position="215"/>
    </location>
</feature>
<dbReference type="PANTHER" id="PTHR47428:SF1">
    <property type="entry name" value="REGULATORY PROTEIN MIG1-RELATED"/>
    <property type="match status" value="1"/>
</dbReference>